<keyword evidence="2" id="KW-1185">Reference proteome</keyword>
<dbReference type="Proteomes" id="UP000324222">
    <property type="component" value="Unassembled WGS sequence"/>
</dbReference>
<sequence>MVAQVQLNVARR</sequence>
<comment type="caution">
    <text evidence="1">The sequence shown here is derived from an EMBL/GenBank/DDBJ whole genome shotgun (WGS) entry which is preliminary data.</text>
</comment>
<reference evidence="1 2" key="1">
    <citation type="submission" date="2019-05" db="EMBL/GenBank/DDBJ databases">
        <title>Another draft genome of Portunus trituberculatus and its Hox gene families provides insights of decapod evolution.</title>
        <authorList>
            <person name="Jeong J.-H."/>
            <person name="Song I."/>
            <person name="Kim S."/>
            <person name="Choi T."/>
            <person name="Kim D."/>
            <person name="Ryu S."/>
            <person name="Kim W."/>
        </authorList>
    </citation>
    <scope>NUCLEOTIDE SEQUENCE [LARGE SCALE GENOMIC DNA]</scope>
    <source>
        <tissue evidence="1">Muscle</tissue>
    </source>
</reference>
<protein>
    <submittedName>
        <fullName evidence="1">Uncharacterized protein</fullName>
    </submittedName>
</protein>
<name>A0A5B7JMC8_PORTR</name>
<organism evidence="1 2">
    <name type="scientific">Portunus trituberculatus</name>
    <name type="common">Swimming crab</name>
    <name type="synonym">Neptunus trituberculatus</name>
    <dbReference type="NCBI Taxonomy" id="210409"/>
    <lineage>
        <taxon>Eukaryota</taxon>
        <taxon>Metazoa</taxon>
        <taxon>Ecdysozoa</taxon>
        <taxon>Arthropoda</taxon>
        <taxon>Crustacea</taxon>
        <taxon>Multicrustacea</taxon>
        <taxon>Malacostraca</taxon>
        <taxon>Eumalacostraca</taxon>
        <taxon>Eucarida</taxon>
        <taxon>Decapoda</taxon>
        <taxon>Pleocyemata</taxon>
        <taxon>Brachyura</taxon>
        <taxon>Eubrachyura</taxon>
        <taxon>Portunoidea</taxon>
        <taxon>Portunidae</taxon>
        <taxon>Portuninae</taxon>
        <taxon>Portunus</taxon>
    </lineage>
</organism>
<accession>A0A5B7JMC8</accession>
<proteinExistence type="predicted"/>
<evidence type="ECO:0000313" key="2">
    <source>
        <dbReference type="Proteomes" id="UP000324222"/>
    </source>
</evidence>
<evidence type="ECO:0000313" key="1">
    <source>
        <dbReference type="EMBL" id="MPC97272.1"/>
    </source>
</evidence>
<dbReference type="EMBL" id="VSRR010109232">
    <property type="protein sequence ID" value="MPC97272.1"/>
    <property type="molecule type" value="Genomic_DNA"/>
</dbReference>
<gene>
    <name evidence="1" type="ORF">E2C01_092577</name>
</gene>